<feature type="transmembrane region" description="Helical" evidence="1">
    <location>
        <begin position="92"/>
        <end position="120"/>
    </location>
</feature>
<dbReference type="AlphaFoldDB" id="A0A432WXW0"/>
<evidence type="ECO:0000256" key="1">
    <source>
        <dbReference type="SAM" id="Phobius"/>
    </source>
</evidence>
<reference evidence="3" key="1">
    <citation type="journal article" date="2018" name="Front. Microbiol.">
        <title>Genome-Based Analysis Reveals the Taxonomy and Diversity of the Family Idiomarinaceae.</title>
        <authorList>
            <person name="Liu Y."/>
            <person name="Lai Q."/>
            <person name="Shao Z."/>
        </authorList>
    </citation>
    <scope>NUCLEOTIDE SEQUENCE [LARGE SCALE GENOMIC DNA]</scope>
    <source>
        <strain evidence="3">AIS</strain>
    </source>
</reference>
<name>A0A432WXW0_9GAMM</name>
<feature type="transmembrane region" description="Helical" evidence="1">
    <location>
        <begin position="9"/>
        <end position="40"/>
    </location>
</feature>
<sequence>MNSAILKRLLVLIGMLALSVVLFPLLAFAIPVFSNFLFFWPQCLLLPYGFVNIDIGASQAFFVDSAIFGAILFWFVFAAVFGYVLRDKRIRYVAILSYPLAFAVMFIFYGILLIFGYSVYLEGL</sequence>
<feature type="transmembrane region" description="Helical" evidence="1">
    <location>
        <begin position="60"/>
        <end position="85"/>
    </location>
</feature>
<keyword evidence="1" id="KW-0812">Transmembrane</keyword>
<keyword evidence="3" id="KW-1185">Reference proteome</keyword>
<comment type="caution">
    <text evidence="2">The sequence shown here is derived from an EMBL/GenBank/DDBJ whole genome shotgun (WGS) entry which is preliminary data.</text>
</comment>
<organism evidence="2 3">
    <name type="scientific">Aliidiomarina shirensis</name>
    <dbReference type="NCBI Taxonomy" id="1048642"/>
    <lineage>
        <taxon>Bacteria</taxon>
        <taxon>Pseudomonadati</taxon>
        <taxon>Pseudomonadota</taxon>
        <taxon>Gammaproteobacteria</taxon>
        <taxon>Alteromonadales</taxon>
        <taxon>Idiomarinaceae</taxon>
        <taxon>Aliidiomarina</taxon>
    </lineage>
</organism>
<keyword evidence="1" id="KW-1133">Transmembrane helix</keyword>
<accession>A0A432WXW0</accession>
<dbReference type="EMBL" id="PIPP01000001">
    <property type="protein sequence ID" value="RUO38640.1"/>
    <property type="molecule type" value="Genomic_DNA"/>
</dbReference>
<dbReference type="RefSeq" id="WP_126805855.1">
    <property type="nucleotide sequence ID" value="NZ_PIPP01000001.1"/>
</dbReference>
<proteinExistence type="predicted"/>
<dbReference type="Proteomes" id="UP000286934">
    <property type="component" value="Unassembled WGS sequence"/>
</dbReference>
<gene>
    <name evidence="2" type="ORF">CWE13_03060</name>
</gene>
<protein>
    <submittedName>
        <fullName evidence="2">Uncharacterized protein</fullName>
    </submittedName>
</protein>
<evidence type="ECO:0000313" key="3">
    <source>
        <dbReference type="Proteomes" id="UP000286934"/>
    </source>
</evidence>
<keyword evidence="1" id="KW-0472">Membrane</keyword>
<evidence type="ECO:0000313" key="2">
    <source>
        <dbReference type="EMBL" id="RUO38640.1"/>
    </source>
</evidence>